<evidence type="ECO:0000313" key="2">
    <source>
        <dbReference type="EMBL" id="GAA3542409.1"/>
    </source>
</evidence>
<name>A0ABP6VW18_9PSEU</name>
<dbReference type="Proteomes" id="UP001500689">
    <property type="component" value="Unassembled WGS sequence"/>
</dbReference>
<evidence type="ECO:0000313" key="3">
    <source>
        <dbReference type="Proteomes" id="UP001500689"/>
    </source>
</evidence>
<dbReference type="SUPFAM" id="SSF82607">
    <property type="entry name" value="YbaB-like"/>
    <property type="match status" value="1"/>
</dbReference>
<comment type="caution">
    <text evidence="2">The sequence shown here is derived from an EMBL/GenBank/DDBJ whole genome shotgun (WGS) entry which is preliminary data.</text>
</comment>
<proteinExistence type="predicted"/>
<sequence length="190" mass="20562">MTDGPSAAQPGQERLAAVQQDLLQALERTQRESEQAADASQALDRISGRASSQDQAITVVVNAGGAPREISFTEKIDKRSPAELAAELMACFQRAQATLAEEFTQQAGDNPFAGRIAQKFQERFPPPEPDPGTEQVNEARIGELAEQESAQAPAEPPAAARRPRYEEDEEDFGDTNFLQEPDSGRGSDHA</sequence>
<dbReference type="InterPro" id="IPR036894">
    <property type="entry name" value="YbaB-like_sf"/>
</dbReference>
<feature type="region of interest" description="Disordered" evidence="1">
    <location>
        <begin position="116"/>
        <end position="190"/>
    </location>
</feature>
<dbReference type="Gene3D" id="3.30.1310.10">
    <property type="entry name" value="Nucleoid-associated protein YbaB-like domain"/>
    <property type="match status" value="1"/>
</dbReference>
<protein>
    <recommendedName>
        <fullName evidence="4">YbaB/EbfC DNA-binding family protein</fullName>
    </recommendedName>
</protein>
<dbReference type="RefSeq" id="WP_344859456.1">
    <property type="nucleotide sequence ID" value="NZ_BAAAZN010000005.1"/>
</dbReference>
<feature type="region of interest" description="Disordered" evidence="1">
    <location>
        <begin position="27"/>
        <end position="54"/>
    </location>
</feature>
<keyword evidence="3" id="KW-1185">Reference proteome</keyword>
<dbReference type="EMBL" id="BAAAZN010000005">
    <property type="protein sequence ID" value="GAA3542409.1"/>
    <property type="molecule type" value="Genomic_DNA"/>
</dbReference>
<reference evidence="3" key="1">
    <citation type="journal article" date="2019" name="Int. J. Syst. Evol. Microbiol.">
        <title>The Global Catalogue of Microorganisms (GCM) 10K type strain sequencing project: providing services to taxonomists for standard genome sequencing and annotation.</title>
        <authorList>
            <consortium name="The Broad Institute Genomics Platform"/>
            <consortium name="The Broad Institute Genome Sequencing Center for Infectious Disease"/>
            <person name="Wu L."/>
            <person name="Ma J."/>
        </authorList>
    </citation>
    <scope>NUCLEOTIDE SEQUENCE [LARGE SCALE GENOMIC DNA]</scope>
    <source>
        <strain evidence="3">JCM 16898</strain>
    </source>
</reference>
<organism evidence="2 3">
    <name type="scientific">Amycolatopsis ultiminotia</name>
    <dbReference type="NCBI Taxonomy" id="543629"/>
    <lineage>
        <taxon>Bacteria</taxon>
        <taxon>Bacillati</taxon>
        <taxon>Actinomycetota</taxon>
        <taxon>Actinomycetes</taxon>
        <taxon>Pseudonocardiales</taxon>
        <taxon>Pseudonocardiaceae</taxon>
        <taxon>Amycolatopsis</taxon>
    </lineage>
</organism>
<feature type="compositionally biased region" description="Low complexity" evidence="1">
    <location>
        <begin position="147"/>
        <end position="160"/>
    </location>
</feature>
<accession>A0ABP6VW18</accession>
<gene>
    <name evidence="2" type="ORF">GCM10022222_27580</name>
</gene>
<dbReference type="InterPro" id="IPR004401">
    <property type="entry name" value="YbaB/EbfC"/>
</dbReference>
<evidence type="ECO:0008006" key="4">
    <source>
        <dbReference type="Google" id="ProtNLM"/>
    </source>
</evidence>
<evidence type="ECO:0000256" key="1">
    <source>
        <dbReference type="SAM" id="MobiDB-lite"/>
    </source>
</evidence>
<dbReference type="Pfam" id="PF02575">
    <property type="entry name" value="YbaB_DNA_bd"/>
    <property type="match status" value="1"/>
</dbReference>